<organism evidence="1 2">
    <name type="scientific">Neisseria meningitidis serogroup B</name>
    <dbReference type="NCBI Taxonomy" id="491"/>
    <lineage>
        <taxon>Bacteria</taxon>
        <taxon>Pseudomonadati</taxon>
        <taxon>Pseudomonadota</taxon>
        <taxon>Betaproteobacteria</taxon>
        <taxon>Neisseriales</taxon>
        <taxon>Neisseriaceae</taxon>
        <taxon>Neisseria</taxon>
    </lineage>
</organism>
<proteinExistence type="predicted"/>
<accession>A0A0H5E014</accession>
<name>A0A0H5E014_NEIMI</name>
<sequence length="70" mass="7755">MPETVIPAQAGIPISAFQQYLKVSVNPNFHIPNRAETTAFDLKTYGSSCPPLYFLQLSAYPALGKNQKNR</sequence>
<reference evidence="1 2" key="1">
    <citation type="submission" date="2014-11" db="EMBL/GenBank/DDBJ databases">
        <authorList>
            <person name="Diene M.Seydina."/>
        </authorList>
    </citation>
    <scope>NUCLEOTIDE SEQUENCE [LARGE SCALE GENOMIC DNA]</scope>
    <source>
        <strain evidence="1 2">Neisseria meningitidis CHUV</strain>
    </source>
</reference>
<dbReference type="AlphaFoldDB" id="A0A0H5E014"/>
<dbReference type="EMBL" id="CVTF01000086">
    <property type="protein sequence ID" value="CRL92408.1"/>
    <property type="molecule type" value="Genomic_DNA"/>
</dbReference>
<dbReference type="Proteomes" id="UP000182715">
    <property type="component" value="Unassembled WGS sequence"/>
</dbReference>
<evidence type="ECO:0000313" key="2">
    <source>
        <dbReference type="Proteomes" id="UP000182715"/>
    </source>
</evidence>
<evidence type="ECO:0000313" key="1">
    <source>
        <dbReference type="EMBL" id="CRL92408.1"/>
    </source>
</evidence>
<protein>
    <submittedName>
        <fullName evidence="1">Uncharacterized protein</fullName>
    </submittedName>
</protein>